<feature type="compositionally biased region" description="Polar residues" evidence="14">
    <location>
        <begin position="2420"/>
        <end position="2438"/>
    </location>
</feature>
<feature type="compositionally biased region" description="Low complexity" evidence="14">
    <location>
        <begin position="764"/>
        <end position="775"/>
    </location>
</feature>
<feature type="compositionally biased region" description="Acidic residues" evidence="14">
    <location>
        <begin position="1323"/>
        <end position="1341"/>
    </location>
</feature>
<evidence type="ECO:0000259" key="17">
    <source>
        <dbReference type="PROSITE" id="PS52014"/>
    </source>
</evidence>
<feature type="compositionally biased region" description="Low complexity" evidence="14">
    <location>
        <begin position="2289"/>
        <end position="2302"/>
    </location>
</feature>
<dbReference type="Pfam" id="PF17772">
    <property type="entry name" value="zf-MYST"/>
    <property type="match status" value="1"/>
</dbReference>
<keyword evidence="12" id="KW-0539">Nucleus</keyword>
<keyword evidence="18" id="KW-1185">Reference proteome</keyword>
<dbReference type="PROSITE" id="PS52014">
    <property type="entry name" value="SAMD1_WH"/>
    <property type="match status" value="1"/>
</dbReference>
<keyword evidence="8" id="KW-0863">Zinc-finger</keyword>
<feature type="compositionally biased region" description="Acidic residues" evidence="14">
    <location>
        <begin position="1074"/>
        <end position="1084"/>
    </location>
</feature>
<keyword evidence="4" id="KW-0597">Phosphoprotein</keyword>
<comment type="catalytic activity">
    <reaction evidence="13">
        <text>L-lysyl-[protein] + acetyl-CoA = N(6)-acetyl-L-lysyl-[protein] + CoA + H(+)</text>
        <dbReference type="Rhea" id="RHEA:45948"/>
        <dbReference type="Rhea" id="RHEA-COMP:9752"/>
        <dbReference type="Rhea" id="RHEA-COMP:10731"/>
        <dbReference type="ChEBI" id="CHEBI:15378"/>
        <dbReference type="ChEBI" id="CHEBI:29969"/>
        <dbReference type="ChEBI" id="CHEBI:57287"/>
        <dbReference type="ChEBI" id="CHEBI:57288"/>
        <dbReference type="ChEBI" id="CHEBI:61930"/>
        <dbReference type="EC" id="2.3.1.48"/>
    </reaction>
</comment>
<evidence type="ECO:0000256" key="5">
    <source>
        <dbReference type="ARBA" id="ARBA00022679"/>
    </source>
</evidence>
<dbReference type="Pfam" id="PF00538">
    <property type="entry name" value="Linker_histone"/>
    <property type="match status" value="1"/>
</dbReference>
<feature type="region of interest" description="Disordered" evidence="14">
    <location>
        <begin position="1064"/>
        <end position="1478"/>
    </location>
</feature>
<gene>
    <name evidence="19" type="primary">LOC113404359</name>
</gene>
<evidence type="ECO:0000256" key="4">
    <source>
        <dbReference type="ARBA" id="ARBA00022553"/>
    </source>
</evidence>
<feature type="compositionally biased region" description="Basic and acidic residues" evidence="14">
    <location>
        <begin position="449"/>
        <end position="475"/>
    </location>
</feature>
<evidence type="ECO:0000256" key="12">
    <source>
        <dbReference type="ARBA" id="ARBA00023242"/>
    </source>
</evidence>
<feature type="region of interest" description="Disordered" evidence="14">
    <location>
        <begin position="1736"/>
        <end position="1759"/>
    </location>
</feature>
<evidence type="ECO:0000256" key="10">
    <source>
        <dbReference type="ARBA" id="ARBA00022853"/>
    </source>
</evidence>
<feature type="compositionally biased region" description="Pro residues" evidence="14">
    <location>
        <begin position="2379"/>
        <end position="2389"/>
    </location>
</feature>
<feature type="compositionally biased region" description="Basic and acidic residues" evidence="14">
    <location>
        <begin position="2172"/>
        <end position="2197"/>
    </location>
</feature>
<dbReference type="InterPro" id="IPR050603">
    <property type="entry name" value="MYST_HAT"/>
</dbReference>
<dbReference type="Gene3D" id="3.30.60.60">
    <property type="entry name" value="N-acetyl transferase-like"/>
    <property type="match status" value="1"/>
</dbReference>
<feature type="domain" description="MYST-type HAT" evidence="16">
    <location>
        <begin position="782"/>
        <end position="1059"/>
    </location>
</feature>
<evidence type="ECO:0000256" key="9">
    <source>
        <dbReference type="ARBA" id="ARBA00022833"/>
    </source>
</evidence>
<comment type="subcellular location">
    <subcellularLocation>
        <location evidence="1">Nucleus</location>
    </subcellularLocation>
</comment>
<feature type="compositionally biased region" description="Basic and acidic residues" evidence="14">
    <location>
        <begin position="1157"/>
        <end position="1175"/>
    </location>
</feature>
<feature type="domain" description="H15" evidence="15">
    <location>
        <begin position="89"/>
        <end position="161"/>
    </location>
</feature>
<evidence type="ECO:0000256" key="14">
    <source>
        <dbReference type="SAM" id="MobiDB-lite"/>
    </source>
</evidence>
<keyword evidence="9" id="KW-0862">Zinc</keyword>
<evidence type="ECO:0000256" key="11">
    <source>
        <dbReference type="ARBA" id="ARBA00022990"/>
    </source>
</evidence>
<keyword evidence="7" id="KW-0677">Repeat</keyword>
<dbReference type="PROSITE" id="PS51504">
    <property type="entry name" value="H15"/>
    <property type="match status" value="1"/>
</dbReference>
<keyword evidence="10" id="KW-0156">Chromatin regulator</keyword>
<feature type="compositionally biased region" description="Basic and acidic residues" evidence="14">
    <location>
        <begin position="384"/>
        <end position="401"/>
    </location>
</feature>
<dbReference type="InterPro" id="IPR005818">
    <property type="entry name" value="Histone_H1/H5_H15"/>
</dbReference>
<dbReference type="CDD" id="cd15526">
    <property type="entry name" value="PHD1_MOZ_d4"/>
    <property type="match status" value="1"/>
</dbReference>
<evidence type="ECO:0000259" key="15">
    <source>
        <dbReference type="PROSITE" id="PS51504"/>
    </source>
</evidence>
<evidence type="ECO:0000256" key="3">
    <source>
        <dbReference type="ARBA" id="ARBA00013184"/>
    </source>
</evidence>
<proteinExistence type="inferred from homology"/>
<dbReference type="InterPro" id="IPR002717">
    <property type="entry name" value="HAT_MYST-type"/>
</dbReference>
<dbReference type="InterPro" id="IPR036388">
    <property type="entry name" value="WH-like_DNA-bd_sf"/>
</dbReference>
<feature type="compositionally biased region" description="Basic and acidic residues" evidence="14">
    <location>
        <begin position="493"/>
        <end position="523"/>
    </location>
</feature>
<feature type="region of interest" description="Disordered" evidence="14">
    <location>
        <begin position="760"/>
        <end position="785"/>
    </location>
</feature>
<feature type="compositionally biased region" description="Basic and acidic residues" evidence="14">
    <location>
        <begin position="1832"/>
        <end position="1870"/>
    </location>
</feature>
<dbReference type="Proteomes" id="UP001652626">
    <property type="component" value="Chromosome 17"/>
</dbReference>
<dbReference type="SUPFAM" id="SSF46785">
    <property type="entry name" value="Winged helix' DNA-binding domain"/>
    <property type="match status" value="1"/>
</dbReference>
<keyword evidence="5" id="KW-0808">Transferase</keyword>
<feature type="region of interest" description="Disordered" evidence="14">
    <location>
        <begin position="2373"/>
        <end position="2449"/>
    </location>
</feature>
<keyword evidence="11" id="KW-0007">Acetylation</keyword>
<feature type="compositionally biased region" description="Basic and acidic residues" evidence="14">
    <location>
        <begin position="1105"/>
        <end position="1116"/>
    </location>
</feature>
<evidence type="ECO:0000256" key="13">
    <source>
        <dbReference type="ARBA" id="ARBA00048017"/>
    </source>
</evidence>
<feature type="compositionally biased region" description="Basic and acidic residues" evidence="14">
    <location>
        <begin position="1271"/>
        <end position="1287"/>
    </location>
</feature>
<feature type="compositionally biased region" description="Low complexity" evidence="14">
    <location>
        <begin position="2265"/>
        <end position="2279"/>
    </location>
</feature>
<feature type="region of interest" description="Disordered" evidence="14">
    <location>
        <begin position="1828"/>
        <end position="1882"/>
    </location>
</feature>
<feature type="compositionally biased region" description="Basic and acidic residues" evidence="14">
    <location>
        <begin position="635"/>
        <end position="662"/>
    </location>
</feature>
<dbReference type="EC" id="2.3.1.48" evidence="3"/>
<evidence type="ECO:0000313" key="18">
    <source>
        <dbReference type="Proteomes" id="UP001652626"/>
    </source>
</evidence>
<dbReference type="Gene3D" id="1.10.10.10">
    <property type="entry name" value="Winged helix-like DNA-binding domain superfamily/Winged helix DNA-binding domain"/>
    <property type="match status" value="2"/>
</dbReference>
<dbReference type="InterPro" id="IPR040706">
    <property type="entry name" value="Zf-MYST"/>
</dbReference>
<dbReference type="Gene3D" id="3.30.40.10">
    <property type="entry name" value="Zinc/RING finger domain, C3HC4 (zinc finger)"/>
    <property type="match status" value="1"/>
</dbReference>
<feature type="region of interest" description="Disordered" evidence="14">
    <location>
        <begin position="622"/>
        <end position="696"/>
    </location>
</feature>
<feature type="compositionally biased region" description="Basic and acidic residues" evidence="14">
    <location>
        <begin position="1355"/>
        <end position="1398"/>
    </location>
</feature>
<feature type="region of interest" description="Disordered" evidence="14">
    <location>
        <begin position="291"/>
        <end position="333"/>
    </location>
</feature>
<evidence type="ECO:0000256" key="6">
    <source>
        <dbReference type="ARBA" id="ARBA00022723"/>
    </source>
</evidence>
<sequence>MSEPDDVGKEVWKRWILEAIHKIRSQKQRPSVERICHAIRQHHNYHEDVVSERLERAVREGVVLKVYNKGQSSYKDPGGLQNKVLRIASDVDVSRAVAKAVRELGERDGSNLKTIEKHLRQAYQVSVEDNTDVRNILRAAAKRAVARGLLLHHAGNYKATDRPLTATDRIAKQRKLQESPENQLSPGGVLVCAECLGTDARNRLGVNEALICCFQCKSYAHPTCLNILEYINLTTLKSARWCCGECARCSACGLSGEWASRCAECARTAHARCRRPPWRCDLCTDKPHTPRTTMGGTPKKRKPKTPARRIDSDDEPSDGNDSPYARLPSEQRMSKEKQKFFRFSAFNLVKRRRCRESSSEWEGWEGSQWGGVRVTRVQRLELRLEHRQRPDRSDQSERSSSDSDPPLALPSRAAPPVPPLRARPAPTIFERLASDAGPDGTWGFAAEAQKQRLVDEPARRSPEKTRSPDKRRSSENRLSPEILLSHEKRRSPEKRELNDKKSSPTKRHSPEQRLSLEKRRSLEKQGLYNKRRSPSRRLSPENRRSLEKKRSPDLRRSSEPLLTPEKRSSKNRCTPEPPQTSATQQSPVSRETGSPERAGRRRRSRCGDRLLTTLFDGLSEFYSVRTASRSQSRHRPVERERERERECDSESESRQVLKETRSTFKRYQAALSRASARPRGRTRERSASAARESADGVGLRLSASALVVRAAEGKRGGGSAEEAQAHKLSRALGPATNQTEGKRLPPGVTEADAELFSQARASSGAEGEAAATPGPGAAGGPPPPRCPSAIEFGQWEIETWYSSPFPQEYARLPKLFLCEFCLKYAKSRAVLMRHLDKCLWRHPPATEIYRCGDISVFEVDGNANKIYCQNLCLLAKLFLDHKTLYYDVEPFLFYVLTKNDSKGCHLVGYFSKEKHCQQKYNVSCIMTMPQYQRQGYGRFLIHFSYLLSKEEGQPGTPEKPLSDLGRVSYHAYWKSVILEFLHDHKDRPFTFEDIALTTGMHMNDVAVTFQLLGFMRYVPNNESVKLGICVDWNRVENHMKKLNSRPRLEIDPECLRWTPLLAPTINPFRSPEEGSGDQDTENDDTEMKTESENTETEPETSASKSEMKSQHDKDVAEPVEVTSSGRRRTRPLKYSETTYQTTPTLGDGNRKRKRESSRKMSESVEEEKKDIEATPRRQRSKSIASRSKATQDEISEESLPRNRRKALKEPAYVSDSQESQESNDVHNETTDIPASTIKAKSKRQGRWKGRKRQKGSKPSPKISGTPVAKKAKVDDNKQDQNDYKTDNSVEETVNNIPSKVQNHAVKNQSESKPDATNKNTGDSSEDSSGEADDEMDVEEGEDRTSVPSKPATPRPVEENSTDHHTSDMELDSIHMDSPKSLAEKDQVINETNKDKTEEDSAVVENGPTVGVTSDNIVETKINKDSTENEKIPETRNGELKSPTKAQLDDKDTIVISESDDNNSQSCPLPSPKPNDLIPAQINEYKPKEVPEKESPSKVLPVVSTENAHIVLDAKGSGEAILARPPVDLIVPRLHQIETIVVEGESDNAISSHTGVSPKKVDKTVISESPKQKKLAEKVNIEMTCELKKCEMRKETVIQHQTIEETKVPGKKSPTKIETIIQNLDPHRDLSNSLKKPDPPKIDSYNEIDTRKLQMPIASKESEIPFRNDMMHTRKDEIVVSRSIIENTIPNYHNSVSNSMTIQPINSLQLQHPYLNHRTSVSKESQAVQTDKVLMKTSDSSRTINSMSEPSPVISKSTTKLEVPHPITSPVVNPVIPKVPNVTDISFLPRCQSANAAVNLGMERTELDPSFTSNALHNTLSGSMSIVQTNTQDKNDHNQKPREKSKLRDVRVNSAHSKLEKTEKKSTKNETPRSTPEPKLFFPEQNTNVRKPETSVPINVINTVSVTSKLETKASEAPKKQDFFKKEKSNASKCESKNASIKHDKSCSTQLNLKAAEQNDINKMMPKFKYDNELVPKGDYGMNQIPNYHTTPAQYPMSQWPPWDPTRTWDHNRFLDMKNNEKNYLDKFQGFNLPHLDQMQKSPQKLHPKYDQKDLHNIAYGALSSGIYATTGLPHFKETKAPTSKASDCTQKNEGKPTKQSKTTTACQTQCENKKSQSHNTTEAQMKQMMQRQVNKQQDVVTSCAEFRQQSPQVLTSPGCKTPFNQNGPCGQEKVEIEKKSRQHSKKDESPKDTNKEEMCEAVSPALQSMGVYTPDSTSNSVHSVQYPVCELDVSQLGLESPTSIGSDLASPCSMMHMHPAPSPQYPHSSIHIPSIMSQPNQPTKQQKINNRNRNNTASSSSAGDNKAVRGAATPPARHRATPPHPAPHGGGVMQGSSSGSGGAGYQGGYLSFQQQQQYHGGWAPSCSLAKLQQMADAPQHPPHTPPAPPQYNVFQYGQQAGTPPASHYHAPKYYAPAHNQLESPRNTRNATSNLSPMQHVQMGPGSRMSPNLNTHIISQYGLNGYRVPPQQQFNNLPVQMMNVQPGVQYPGPDPRAQQPNVYAYAGYINPPPPLAMQTLNSTMRR</sequence>
<name>A0ABM4AQJ9_VANTA</name>
<dbReference type="InterPro" id="IPR001965">
    <property type="entry name" value="Znf_PHD"/>
</dbReference>
<dbReference type="Gene3D" id="3.40.630.30">
    <property type="match status" value="1"/>
</dbReference>
<dbReference type="InterPro" id="IPR016181">
    <property type="entry name" value="Acyl_CoA_acyltransferase"/>
</dbReference>
<feature type="compositionally biased region" description="Basic residues" evidence="14">
    <location>
        <begin position="1239"/>
        <end position="1255"/>
    </location>
</feature>
<dbReference type="SMART" id="SM00249">
    <property type="entry name" value="PHD"/>
    <property type="match status" value="1"/>
</dbReference>
<dbReference type="PROSITE" id="PS51726">
    <property type="entry name" value="MYST_HAT"/>
    <property type="match status" value="1"/>
</dbReference>
<dbReference type="InterPro" id="IPR036390">
    <property type="entry name" value="WH_DNA-bd_sf"/>
</dbReference>
<dbReference type="GeneID" id="113404359"/>
<feature type="region of interest" description="Disordered" evidence="14">
    <location>
        <begin position="2151"/>
        <end position="2197"/>
    </location>
</feature>
<organism evidence="18 19">
    <name type="scientific">Vanessa tameamea</name>
    <name type="common">Kamehameha butterfly</name>
    <dbReference type="NCBI Taxonomy" id="334116"/>
    <lineage>
        <taxon>Eukaryota</taxon>
        <taxon>Metazoa</taxon>
        <taxon>Ecdysozoa</taxon>
        <taxon>Arthropoda</taxon>
        <taxon>Hexapoda</taxon>
        <taxon>Insecta</taxon>
        <taxon>Pterygota</taxon>
        <taxon>Neoptera</taxon>
        <taxon>Endopterygota</taxon>
        <taxon>Lepidoptera</taxon>
        <taxon>Glossata</taxon>
        <taxon>Ditrysia</taxon>
        <taxon>Papilionoidea</taxon>
        <taxon>Nymphalidae</taxon>
        <taxon>Nymphalinae</taxon>
        <taxon>Vanessa</taxon>
    </lineage>
</organism>
<dbReference type="Pfam" id="PF01853">
    <property type="entry name" value="MOZ_SAS"/>
    <property type="match status" value="1"/>
</dbReference>
<evidence type="ECO:0000256" key="1">
    <source>
        <dbReference type="ARBA" id="ARBA00004123"/>
    </source>
</evidence>
<feature type="compositionally biased region" description="Polar residues" evidence="14">
    <location>
        <begin position="2392"/>
        <end position="2401"/>
    </location>
</feature>
<dbReference type="InterPro" id="IPR013083">
    <property type="entry name" value="Znf_RING/FYVE/PHD"/>
</dbReference>
<feature type="compositionally biased region" description="Gly residues" evidence="14">
    <location>
        <begin position="2328"/>
        <end position="2343"/>
    </location>
</feature>
<dbReference type="CDD" id="cd20805">
    <property type="entry name" value="C1_DGK_rpt2"/>
    <property type="match status" value="1"/>
</dbReference>
<evidence type="ECO:0000256" key="7">
    <source>
        <dbReference type="ARBA" id="ARBA00022737"/>
    </source>
</evidence>
<evidence type="ECO:0000256" key="8">
    <source>
        <dbReference type="ARBA" id="ARBA00022771"/>
    </source>
</evidence>
<evidence type="ECO:0000313" key="19">
    <source>
        <dbReference type="RefSeq" id="XP_064073576.1"/>
    </source>
</evidence>
<feature type="compositionally biased region" description="Basic and acidic residues" evidence="14">
    <location>
        <begin position="1420"/>
        <end position="1438"/>
    </location>
</feature>
<evidence type="ECO:0000259" key="16">
    <source>
        <dbReference type="PROSITE" id="PS51726"/>
    </source>
</evidence>
<dbReference type="RefSeq" id="XP_064073576.1">
    <property type="nucleotide sequence ID" value="XM_064217506.1"/>
</dbReference>
<feature type="compositionally biased region" description="Polar residues" evidence="14">
    <location>
        <begin position="579"/>
        <end position="592"/>
    </location>
</feature>
<feature type="region of interest" description="Disordered" evidence="14">
    <location>
        <begin position="384"/>
        <end position="609"/>
    </location>
</feature>
<feature type="compositionally biased region" description="Basic residues" evidence="14">
    <location>
        <begin position="298"/>
        <end position="307"/>
    </location>
</feature>
<dbReference type="SMART" id="SM00526">
    <property type="entry name" value="H15"/>
    <property type="match status" value="1"/>
</dbReference>
<feature type="compositionally biased region" description="Low complexity" evidence="14">
    <location>
        <begin position="402"/>
        <end position="412"/>
    </location>
</feature>
<evidence type="ECO:0000256" key="2">
    <source>
        <dbReference type="ARBA" id="ARBA00010107"/>
    </source>
</evidence>
<feature type="compositionally biased region" description="Polar residues" evidence="14">
    <location>
        <begin position="2080"/>
        <end position="2089"/>
    </location>
</feature>
<feature type="region of interest" description="Disordered" evidence="14">
    <location>
        <begin position="2077"/>
        <end position="2100"/>
    </location>
</feature>
<dbReference type="PANTHER" id="PTHR10615:SF217">
    <property type="entry name" value="HISTONE ACETYLTRANSFERASE"/>
    <property type="match status" value="1"/>
</dbReference>
<protein>
    <recommendedName>
        <fullName evidence="3">histone acetyltransferase</fullName>
        <ecNumber evidence="3">2.3.1.48</ecNumber>
    </recommendedName>
</protein>
<feature type="region of interest" description="Disordered" evidence="14">
    <location>
        <begin position="714"/>
        <end position="746"/>
    </location>
</feature>
<feature type="compositionally biased region" description="Polar residues" evidence="14">
    <location>
        <begin position="1135"/>
        <end position="1144"/>
    </location>
</feature>
<feature type="domain" description="SAMD1-like winged helix (WH)" evidence="17">
    <location>
        <begin position="4"/>
        <end position="80"/>
    </location>
</feature>
<dbReference type="InterPro" id="IPR048589">
    <property type="entry name" value="SAMD1-like_WH"/>
</dbReference>
<comment type="similarity">
    <text evidence="2">Belongs to the MYST (SAS/MOZ) family.</text>
</comment>
<dbReference type="Pfam" id="PF21524">
    <property type="entry name" value="SAMD1_WH"/>
    <property type="match status" value="1"/>
</dbReference>
<feature type="region of interest" description="Disordered" evidence="14">
    <location>
        <begin position="2254"/>
        <end position="2343"/>
    </location>
</feature>
<feature type="compositionally biased region" description="Basic and acidic residues" evidence="14">
    <location>
        <begin position="538"/>
        <end position="568"/>
    </location>
</feature>
<accession>A0ABM4AQJ9</accession>
<reference evidence="19" key="1">
    <citation type="submission" date="2025-08" db="UniProtKB">
        <authorList>
            <consortium name="RefSeq"/>
        </authorList>
    </citation>
    <scope>IDENTIFICATION</scope>
    <source>
        <tissue evidence="19">Whole body</tissue>
    </source>
</reference>
<dbReference type="PANTHER" id="PTHR10615">
    <property type="entry name" value="HISTONE ACETYLTRANSFERASE"/>
    <property type="match status" value="1"/>
</dbReference>
<feature type="compositionally biased region" description="Polar residues" evidence="14">
    <location>
        <begin position="1290"/>
        <end position="1308"/>
    </location>
</feature>
<dbReference type="SUPFAM" id="SSF55729">
    <property type="entry name" value="Acyl-CoA N-acyltransferases (Nat)"/>
    <property type="match status" value="1"/>
</dbReference>
<keyword evidence="6" id="KW-0479">Metal-binding</keyword>